<dbReference type="GO" id="GO:0005615">
    <property type="term" value="C:extracellular space"/>
    <property type="evidence" value="ECO:0007669"/>
    <property type="project" value="TreeGrafter"/>
</dbReference>
<evidence type="ECO:0000256" key="2">
    <source>
        <dbReference type="ARBA" id="ARBA00005988"/>
    </source>
</evidence>
<evidence type="ECO:0000259" key="14">
    <source>
        <dbReference type="PROSITE" id="PS52035"/>
    </source>
</evidence>
<dbReference type="InterPro" id="IPR057246">
    <property type="entry name" value="CARBOXYPEPT_ZN_1"/>
</dbReference>
<proteinExistence type="evidence at transcript level"/>
<dbReference type="SUPFAM" id="SSF54897">
    <property type="entry name" value="Protease propeptides/inhibitors"/>
    <property type="match status" value="1"/>
</dbReference>
<dbReference type="SUPFAM" id="SSF53187">
    <property type="entry name" value="Zn-dependent exopeptidases"/>
    <property type="match status" value="1"/>
</dbReference>
<evidence type="ECO:0000256" key="3">
    <source>
        <dbReference type="ARBA" id="ARBA00022645"/>
    </source>
</evidence>
<keyword evidence="9" id="KW-0482">Metalloprotease</keyword>
<evidence type="ECO:0000256" key="11">
    <source>
        <dbReference type="ARBA" id="ARBA00069039"/>
    </source>
</evidence>
<dbReference type="PRINTS" id="PR00765">
    <property type="entry name" value="CRBOXYPTASEA"/>
</dbReference>
<evidence type="ECO:0000256" key="5">
    <source>
        <dbReference type="ARBA" id="ARBA00022723"/>
    </source>
</evidence>
<keyword evidence="8" id="KW-0862">Zinc</keyword>
<dbReference type="EMBL" id="JX915874">
    <property type="protein sequence ID" value="AFZ78840.1"/>
    <property type="molecule type" value="mRNA"/>
</dbReference>
<dbReference type="GO" id="GO:0008270">
    <property type="term" value="F:zinc ion binding"/>
    <property type="evidence" value="ECO:0007669"/>
    <property type="project" value="InterPro"/>
</dbReference>
<dbReference type="FunFam" id="3.30.70.340:FF:000002">
    <property type="entry name" value="Carboxypeptidase A"/>
    <property type="match status" value="1"/>
</dbReference>
<dbReference type="Pfam" id="PF00246">
    <property type="entry name" value="Peptidase_M14"/>
    <property type="match status" value="1"/>
</dbReference>
<keyword evidence="6 13" id="KW-0732">Signal</keyword>
<evidence type="ECO:0000256" key="13">
    <source>
        <dbReference type="SAM" id="SignalP"/>
    </source>
</evidence>
<evidence type="ECO:0000256" key="10">
    <source>
        <dbReference type="ARBA" id="ARBA00023157"/>
    </source>
</evidence>
<dbReference type="FunFam" id="3.40.630.10:FF:000001">
    <property type="entry name" value="Carboxypeptidase B"/>
    <property type="match status" value="1"/>
</dbReference>
<evidence type="ECO:0000256" key="1">
    <source>
        <dbReference type="ARBA" id="ARBA00001947"/>
    </source>
</evidence>
<evidence type="ECO:0000313" key="15">
    <source>
        <dbReference type="EMBL" id="AFZ78840.1"/>
    </source>
</evidence>
<dbReference type="InterPro" id="IPR003146">
    <property type="entry name" value="M14A_act_pep"/>
</dbReference>
<keyword evidence="7" id="KW-0378">Hydrolase</keyword>
<evidence type="ECO:0000256" key="12">
    <source>
        <dbReference type="PROSITE-ProRule" id="PRU01379"/>
    </source>
</evidence>
<dbReference type="PANTHER" id="PTHR11705">
    <property type="entry name" value="PROTEASE FAMILY M14 CARBOXYPEPTIDASE A,B"/>
    <property type="match status" value="1"/>
</dbReference>
<dbReference type="CDD" id="cd03860">
    <property type="entry name" value="M14_CP_A-B_like"/>
    <property type="match status" value="1"/>
</dbReference>
<protein>
    <recommendedName>
        <fullName evidence="11">Zinc carboxypeptidase A 1</fullName>
    </recommendedName>
</protein>
<feature type="chain" id="PRO_5012587679" description="Zinc carboxypeptidase A 1" evidence="13">
    <location>
        <begin position="16"/>
        <end position="415"/>
    </location>
</feature>
<dbReference type="PROSITE" id="PS00132">
    <property type="entry name" value="CARBOXYPEPT_ZN_1"/>
    <property type="match status" value="1"/>
</dbReference>
<dbReference type="Gene3D" id="3.40.630.10">
    <property type="entry name" value="Zn peptidases"/>
    <property type="match status" value="1"/>
</dbReference>
<comment type="cofactor">
    <cofactor evidence="1">
        <name>Zn(2+)</name>
        <dbReference type="ChEBI" id="CHEBI:29105"/>
    </cofactor>
</comment>
<dbReference type="SMART" id="SM00631">
    <property type="entry name" value="Zn_pept"/>
    <property type="match status" value="1"/>
</dbReference>
<dbReference type="PROSITE" id="PS52035">
    <property type="entry name" value="PEPTIDASE_M14"/>
    <property type="match status" value="1"/>
</dbReference>
<dbReference type="Pfam" id="PF02244">
    <property type="entry name" value="Propep_M14"/>
    <property type="match status" value="1"/>
</dbReference>
<dbReference type="Gene3D" id="3.30.70.340">
    <property type="entry name" value="Metallocarboxypeptidase-like"/>
    <property type="match status" value="1"/>
</dbReference>
<dbReference type="GO" id="GO:0004181">
    <property type="term" value="F:metallocarboxypeptidase activity"/>
    <property type="evidence" value="ECO:0007669"/>
    <property type="project" value="InterPro"/>
</dbReference>
<name>L0ATK9_COPFO</name>
<keyword evidence="4" id="KW-0645">Protease</keyword>
<keyword evidence="3 15" id="KW-0121">Carboxypeptidase</keyword>
<evidence type="ECO:0000256" key="6">
    <source>
        <dbReference type="ARBA" id="ARBA00022729"/>
    </source>
</evidence>
<feature type="active site" description="Proton donor/acceptor" evidence="12">
    <location>
        <position position="374"/>
    </location>
</feature>
<evidence type="ECO:0000256" key="8">
    <source>
        <dbReference type="ARBA" id="ARBA00022833"/>
    </source>
</evidence>
<comment type="similarity">
    <text evidence="2 12">Belongs to the peptidase M14 family.</text>
</comment>
<evidence type="ECO:0000256" key="4">
    <source>
        <dbReference type="ARBA" id="ARBA00022670"/>
    </source>
</evidence>
<dbReference type="PANTHER" id="PTHR11705:SF140">
    <property type="entry name" value="FI02848P-RELATED"/>
    <property type="match status" value="1"/>
</dbReference>
<sequence>MRLILVAVLLGVALATRVSYEGYKVLRFNPTGDQLKLLKHFSNSPGFDFWNEPRRYGGNLDIMVSPAQLPFFLTYLKQNSISFTVLNENVQTLIDAEIKHQEATPKAPRAISFDRYYRHSEINAYLEELAEKFRDLVTLESIGRSYEDRDMVVIKISSGGNGTRPVVLVDGGIHAREWIAPAMTLYIINQLVENSTANGALTDAVDWYILPVLNPDGYEFSHTNDRLWRKSRSRPASGSCYGADQNRNWDFHWMENGASNQRCSEIYAGSEPFSEVENRNLRDFAEAHKNRTKLYLTFHSYGNYLLYPWGYTSDLPSDWRTLQDLAERVDRAQVAAGGSPFDIGTSTNVLYAAAGGSDDYMKGVKGVALSYTAELTDTAYGFELPASYILPTVRQFFEGVRVFGTYVKDNFSAKS</sequence>
<keyword evidence="5" id="KW-0479">Metal-binding</keyword>
<dbReference type="InterPro" id="IPR000834">
    <property type="entry name" value="Peptidase_M14"/>
</dbReference>
<evidence type="ECO:0000256" key="9">
    <source>
        <dbReference type="ARBA" id="ARBA00023049"/>
    </source>
</evidence>
<reference evidence="15" key="1">
    <citation type="submission" date="2012-10" db="EMBL/GenBank/DDBJ databases">
        <title>Immune-Related transcriptome of Coptotermes formosanus Shiraki workers: the defense mechanism.</title>
        <authorList>
            <person name="Hussain A."/>
            <person name="Li Y.F."/>
            <person name="Cheng Y."/>
            <person name="Liu Y."/>
            <person name="Chen C.C."/>
            <person name="Wen S.Y."/>
        </authorList>
    </citation>
    <scope>NUCLEOTIDE SEQUENCE</scope>
</reference>
<accession>L0ATK9</accession>
<evidence type="ECO:0000256" key="7">
    <source>
        <dbReference type="ARBA" id="ARBA00022801"/>
    </source>
</evidence>
<dbReference type="InterPro" id="IPR036990">
    <property type="entry name" value="M14A-like_propep"/>
</dbReference>
<organism evidence="15">
    <name type="scientific">Coptotermes formosanus</name>
    <name type="common">Formosan subterranean termite</name>
    <dbReference type="NCBI Taxonomy" id="36987"/>
    <lineage>
        <taxon>Eukaryota</taxon>
        <taxon>Metazoa</taxon>
        <taxon>Ecdysozoa</taxon>
        <taxon>Arthropoda</taxon>
        <taxon>Hexapoda</taxon>
        <taxon>Insecta</taxon>
        <taxon>Pterygota</taxon>
        <taxon>Neoptera</taxon>
        <taxon>Polyneoptera</taxon>
        <taxon>Dictyoptera</taxon>
        <taxon>Blattodea</taxon>
        <taxon>Blattoidea</taxon>
        <taxon>Termitoidae</taxon>
        <taxon>Rhinotermitidae</taxon>
        <taxon>Coptotermes</taxon>
    </lineage>
</organism>
<dbReference type="AlphaFoldDB" id="L0ATK9"/>
<feature type="domain" description="Peptidase M14" evidence="14">
    <location>
        <begin position="115"/>
        <end position="407"/>
    </location>
</feature>
<dbReference type="GO" id="GO:0006508">
    <property type="term" value="P:proteolysis"/>
    <property type="evidence" value="ECO:0007669"/>
    <property type="project" value="UniProtKB-KW"/>
</dbReference>
<dbReference type="MEROPS" id="M14.A04"/>
<feature type="signal peptide" evidence="13">
    <location>
        <begin position="1"/>
        <end position="15"/>
    </location>
</feature>
<keyword evidence="10" id="KW-1015">Disulfide bond</keyword>